<organism evidence="1 2">
    <name type="scientific">Geobacillus jurassicus</name>
    <dbReference type="NCBI Taxonomy" id="235932"/>
    <lineage>
        <taxon>Bacteria</taxon>
        <taxon>Bacillati</taxon>
        <taxon>Bacillota</taxon>
        <taxon>Bacilli</taxon>
        <taxon>Bacillales</taxon>
        <taxon>Anoxybacillaceae</taxon>
        <taxon>Geobacillus</taxon>
    </lineage>
</organism>
<proteinExistence type="predicted"/>
<protein>
    <submittedName>
        <fullName evidence="1">Uncharacterized protein</fullName>
    </submittedName>
</protein>
<comment type="caution">
    <text evidence="1">The sequence shown here is derived from an EMBL/GenBank/DDBJ whole genome shotgun (WGS) entry which is preliminary data.</text>
</comment>
<dbReference type="EMBL" id="JBHLVN010000029">
    <property type="protein sequence ID" value="MFC0297121.1"/>
    <property type="molecule type" value="Genomic_DNA"/>
</dbReference>
<dbReference type="RefSeq" id="WP_066231518.1">
    <property type="nucleotide sequence ID" value="NZ_JBHLVN010000029.1"/>
</dbReference>
<dbReference type="Proteomes" id="UP001589785">
    <property type="component" value="Unassembled WGS sequence"/>
</dbReference>
<evidence type="ECO:0000313" key="2">
    <source>
        <dbReference type="Proteomes" id="UP001589785"/>
    </source>
</evidence>
<sequence length="146" mass="16522">MYRAIWRVKHNHTIYEPGETITGLSADAAKELLQLKAIEIIPTAPGVESKEQEADGMAAFKATLHAMKRTELFSYAKKVGVDVDQKMKNAEICDILFDDAQKNGVDIEAFDDHSLVFFAEKLGYHFEELPERQQVIEMIDARLGHE</sequence>
<gene>
    <name evidence="1" type="ORF">ACFFHQ_06540</name>
</gene>
<accession>A0ABV6GRJ4</accession>
<reference evidence="1 2" key="1">
    <citation type="submission" date="2024-09" db="EMBL/GenBank/DDBJ databases">
        <authorList>
            <person name="Sun Q."/>
            <person name="Mori K."/>
        </authorList>
    </citation>
    <scope>NUCLEOTIDE SEQUENCE [LARGE SCALE GENOMIC DNA]</scope>
    <source>
        <strain evidence="1 2">CCM 7224</strain>
    </source>
</reference>
<keyword evidence="2" id="KW-1185">Reference proteome</keyword>
<evidence type="ECO:0000313" key="1">
    <source>
        <dbReference type="EMBL" id="MFC0297121.1"/>
    </source>
</evidence>
<name>A0ABV6GRJ4_9BACL</name>